<dbReference type="InterPro" id="IPR003616">
    <property type="entry name" value="Post-SET_dom"/>
</dbReference>
<dbReference type="EMBL" id="CAFBND010000030">
    <property type="protein sequence ID" value="CAB4939419.1"/>
    <property type="molecule type" value="Genomic_DNA"/>
</dbReference>
<dbReference type="AlphaFoldDB" id="A0A6J7RWQ3"/>
<evidence type="ECO:0000256" key="2">
    <source>
        <dbReference type="ARBA" id="ARBA00022691"/>
    </source>
</evidence>
<dbReference type="EMBL" id="CAFBPU010000023">
    <property type="protein sequence ID" value="CAB5033344.1"/>
    <property type="molecule type" value="Genomic_DNA"/>
</dbReference>
<evidence type="ECO:0000259" key="3">
    <source>
        <dbReference type="PROSITE" id="PS50280"/>
    </source>
</evidence>
<organism evidence="6">
    <name type="scientific">freshwater metagenome</name>
    <dbReference type="NCBI Taxonomy" id="449393"/>
    <lineage>
        <taxon>unclassified sequences</taxon>
        <taxon>metagenomes</taxon>
        <taxon>ecological metagenomes</taxon>
    </lineage>
</organism>
<gene>
    <name evidence="5" type="ORF">UFOPK3752_00960</name>
    <name evidence="6" type="ORF">UFOPK4150_01241</name>
</gene>
<evidence type="ECO:0000256" key="1">
    <source>
        <dbReference type="ARBA" id="ARBA00022679"/>
    </source>
</evidence>
<sequence length="238" mass="26058">MAARELRDGAAGGKDAVIDGDVSVKILTGHSAFLRIGIRDSAVFTWAWSNRRPVSWRGRRSLPASERETTVDYNWMRPGAEARPVGAKGWGSFATELIPAGATVAGFGGWVVPRDVLSTFSSDRQARSLQVDEDLYLVSDETPEPADMFNHSCEPTCGLLGATVLVARRDIEVGEELTFDYATCDSSDYDEFPCLCGESTCRGVVTGLDWMKPELQAKYDGWFSPYLARRIASLPAVH</sequence>
<dbReference type="PANTHER" id="PTHR12350">
    <property type="entry name" value="HISTONE-LYSINE N-METHYLTRANSFERASE-RELATED"/>
    <property type="match status" value="1"/>
</dbReference>
<dbReference type="SUPFAM" id="SSF82199">
    <property type="entry name" value="SET domain"/>
    <property type="match status" value="1"/>
</dbReference>
<evidence type="ECO:0000313" key="5">
    <source>
        <dbReference type="EMBL" id="CAB4939419.1"/>
    </source>
</evidence>
<reference evidence="6" key="1">
    <citation type="submission" date="2020-05" db="EMBL/GenBank/DDBJ databases">
        <authorList>
            <person name="Chiriac C."/>
            <person name="Salcher M."/>
            <person name="Ghai R."/>
            <person name="Kavagutti S V."/>
        </authorList>
    </citation>
    <scope>NUCLEOTIDE SEQUENCE</scope>
</reference>
<feature type="domain" description="Post-SET" evidence="4">
    <location>
        <begin position="190"/>
        <end position="206"/>
    </location>
</feature>
<dbReference type="SMART" id="SM00317">
    <property type="entry name" value="SET"/>
    <property type="match status" value="1"/>
</dbReference>
<dbReference type="PANTHER" id="PTHR12350:SF19">
    <property type="entry name" value="SET DOMAIN-CONTAINING PROTEIN"/>
    <property type="match status" value="1"/>
</dbReference>
<name>A0A6J7RWQ3_9ZZZZ</name>
<dbReference type="PROSITE" id="PS50280">
    <property type="entry name" value="SET"/>
    <property type="match status" value="1"/>
</dbReference>
<proteinExistence type="predicted"/>
<keyword evidence="2" id="KW-0949">S-adenosyl-L-methionine</keyword>
<dbReference type="GO" id="GO:0016740">
    <property type="term" value="F:transferase activity"/>
    <property type="evidence" value="ECO:0007669"/>
    <property type="project" value="UniProtKB-KW"/>
</dbReference>
<protein>
    <submittedName>
        <fullName evidence="6">Unannotated protein</fullName>
    </submittedName>
</protein>
<dbReference type="Pfam" id="PF00856">
    <property type="entry name" value="SET"/>
    <property type="match status" value="1"/>
</dbReference>
<dbReference type="InterPro" id="IPR046341">
    <property type="entry name" value="SET_dom_sf"/>
</dbReference>
<accession>A0A6J7RWQ3</accession>
<evidence type="ECO:0000313" key="6">
    <source>
        <dbReference type="EMBL" id="CAB5033344.1"/>
    </source>
</evidence>
<dbReference type="InterPro" id="IPR053201">
    <property type="entry name" value="Flavunoidine_N-MTase"/>
</dbReference>
<dbReference type="Gene3D" id="2.170.270.10">
    <property type="entry name" value="SET domain"/>
    <property type="match status" value="1"/>
</dbReference>
<dbReference type="InterPro" id="IPR001214">
    <property type="entry name" value="SET_dom"/>
</dbReference>
<dbReference type="PROSITE" id="PS50868">
    <property type="entry name" value="POST_SET"/>
    <property type="match status" value="1"/>
</dbReference>
<keyword evidence="1" id="KW-0808">Transferase</keyword>
<evidence type="ECO:0000259" key="4">
    <source>
        <dbReference type="PROSITE" id="PS50868"/>
    </source>
</evidence>
<feature type="domain" description="SET" evidence="3">
    <location>
        <begin position="78"/>
        <end position="182"/>
    </location>
</feature>